<comment type="caution">
    <text evidence="1">The sequence shown here is derived from an EMBL/GenBank/DDBJ whole genome shotgun (WGS) entry which is preliminary data.</text>
</comment>
<dbReference type="InterPro" id="IPR038636">
    <property type="entry name" value="Wzi_sf"/>
</dbReference>
<reference evidence="1 2" key="1">
    <citation type="journal article" date="2012" name="Science">
        <title>Ecological populations of bacteria act as socially cohesive units of antibiotic production and resistance.</title>
        <authorList>
            <person name="Cordero O.X."/>
            <person name="Wildschutte H."/>
            <person name="Kirkup B."/>
            <person name="Proehl S."/>
            <person name="Ngo L."/>
            <person name="Hussain F."/>
            <person name="Le Roux F."/>
            <person name="Mincer T."/>
            <person name="Polz M.F."/>
        </authorList>
    </citation>
    <scope>NUCLEOTIDE SEQUENCE [LARGE SCALE GENOMIC DNA]</scope>
    <source>
        <strain evidence="1 2">FF-238</strain>
    </source>
</reference>
<dbReference type="Gene3D" id="2.40.160.130">
    <property type="entry name" value="Capsule assembly protein Wzi"/>
    <property type="match status" value="1"/>
</dbReference>
<dbReference type="Proteomes" id="UP000094165">
    <property type="component" value="Unassembled WGS sequence"/>
</dbReference>
<gene>
    <name evidence="1" type="ORF">A130_14435</name>
</gene>
<dbReference type="Pfam" id="PF14052">
    <property type="entry name" value="Caps_assemb_Wzi"/>
    <property type="match status" value="1"/>
</dbReference>
<keyword evidence="2" id="KW-1185">Reference proteome</keyword>
<organism evidence="1 2">
    <name type="scientific">Vibrio genomosp. F6 str. FF-238</name>
    <dbReference type="NCBI Taxonomy" id="1191298"/>
    <lineage>
        <taxon>Bacteria</taxon>
        <taxon>Pseudomonadati</taxon>
        <taxon>Pseudomonadota</taxon>
        <taxon>Gammaproteobacteria</taxon>
        <taxon>Vibrionales</taxon>
        <taxon>Vibrionaceae</taxon>
        <taxon>Vibrio</taxon>
    </lineage>
</organism>
<dbReference type="AlphaFoldDB" id="A0A1E5D2I5"/>
<protein>
    <recommendedName>
        <fullName evidence="3">Capsule assembly Wzi family protein</fullName>
    </recommendedName>
</protein>
<dbReference type="InterPro" id="IPR026950">
    <property type="entry name" value="Caps_assemb_Wzi"/>
</dbReference>
<dbReference type="EMBL" id="AJYW02000073">
    <property type="protein sequence ID" value="OEE77727.1"/>
    <property type="molecule type" value="Genomic_DNA"/>
</dbReference>
<sequence>MLTSSSVFSSSVFSSPWLESQDPFLRSSLLLLSDSGKISSPVNHYPARWSLFGDDLANLVPQNTQDGSSSIVVANQQLKHALQSAKLNRGNRRAKLVYGNEAKALGNLWGSSSGSYGQFSRDEWGAYASYEHLDNDFAFRLSSGYSDYNGETEVVWDDSYLSLNAGSWLFSFGILERWWGQGWQHNLILGSYAKSTPDISTNYIAENSLLGVWSIETVLGKLDEAEFDYHSANRLVAKPFSIFEYGLTYQHWFDKLGDQGESQLALDAKLTLPHVSSLYHSLYTELASTSELSSVGAWLIGWSGSVEVAEHTARLVLESQQATSKQDSDRWRHDSRIINYPSSNKQQYQNTYQLDDSVSAAIYLQLNNDHNMSVSYKKSTIETDTIKVTQATYRLPALSGMVHFGVDYTQMKQDNETNIWTGYEFRF</sequence>
<evidence type="ECO:0000313" key="2">
    <source>
        <dbReference type="Proteomes" id="UP000094165"/>
    </source>
</evidence>
<evidence type="ECO:0008006" key="3">
    <source>
        <dbReference type="Google" id="ProtNLM"/>
    </source>
</evidence>
<accession>A0A1E5D2I5</accession>
<proteinExistence type="predicted"/>
<evidence type="ECO:0000313" key="1">
    <source>
        <dbReference type="EMBL" id="OEE77727.1"/>
    </source>
</evidence>
<name>A0A1E5D2I5_9VIBR</name>